<keyword evidence="3" id="KW-1185">Reference proteome</keyword>
<dbReference type="RefSeq" id="WP_210158145.1">
    <property type="nucleotide sequence ID" value="NZ_JAFCNB010000015.1"/>
</dbReference>
<proteinExistence type="predicted"/>
<evidence type="ECO:0000313" key="2">
    <source>
        <dbReference type="EMBL" id="MBP2706859.1"/>
    </source>
</evidence>
<dbReference type="GO" id="GO:0016787">
    <property type="term" value="F:hydrolase activity"/>
    <property type="evidence" value="ECO:0007669"/>
    <property type="project" value="UniProtKB-KW"/>
</dbReference>
<gene>
    <name evidence="2" type="ORF">JOL79_23920</name>
</gene>
<dbReference type="EMBL" id="JAFCNB010000015">
    <property type="protein sequence ID" value="MBP2706859.1"/>
    <property type="molecule type" value="Genomic_DNA"/>
</dbReference>
<keyword evidence="2" id="KW-0378">Hydrolase</keyword>
<dbReference type="AlphaFoldDB" id="A0A941ARY1"/>
<evidence type="ECO:0000313" key="3">
    <source>
        <dbReference type="Proteomes" id="UP000674234"/>
    </source>
</evidence>
<organism evidence="2 3">
    <name type="scientific">Microbispora oryzae</name>
    <dbReference type="NCBI Taxonomy" id="2806554"/>
    <lineage>
        <taxon>Bacteria</taxon>
        <taxon>Bacillati</taxon>
        <taxon>Actinomycetota</taxon>
        <taxon>Actinomycetes</taxon>
        <taxon>Streptosporangiales</taxon>
        <taxon>Streptosporangiaceae</taxon>
        <taxon>Microbispora</taxon>
    </lineage>
</organism>
<dbReference type="PANTHER" id="PTHR43194:SF2">
    <property type="entry name" value="PEROXISOMAL MEMBRANE PROTEIN LPX1"/>
    <property type="match status" value="1"/>
</dbReference>
<dbReference type="PANTHER" id="PTHR43194">
    <property type="entry name" value="HYDROLASE ALPHA/BETA FOLD FAMILY"/>
    <property type="match status" value="1"/>
</dbReference>
<protein>
    <submittedName>
        <fullName evidence="2">Alpha/beta hydrolase</fullName>
    </submittedName>
</protein>
<dbReference type="InterPro" id="IPR000073">
    <property type="entry name" value="AB_hydrolase_1"/>
</dbReference>
<dbReference type="Proteomes" id="UP000674234">
    <property type="component" value="Unassembled WGS sequence"/>
</dbReference>
<feature type="domain" description="AB hydrolase-1" evidence="1">
    <location>
        <begin position="31"/>
        <end position="128"/>
    </location>
</feature>
<dbReference type="Pfam" id="PF00561">
    <property type="entry name" value="Abhydrolase_1"/>
    <property type="match status" value="1"/>
</dbReference>
<dbReference type="PRINTS" id="PR00111">
    <property type="entry name" value="ABHYDROLASE"/>
</dbReference>
<dbReference type="Gene3D" id="3.40.50.1820">
    <property type="entry name" value="alpha/beta hydrolase"/>
    <property type="match status" value="2"/>
</dbReference>
<dbReference type="InterPro" id="IPR029058">
    <property type="entry name" value="AB_hydrolase_fold"/>
</dbReference>
<accession>A0A941ARY1</accession>
<evidence type="ECO:0000259" key="1">
    <source>
        <dbReference type="Pfam" id="PF00561"/>
    </source>
</evidence>
<name>A0A941ARY1_9ACTN</name>
<sequence>MVDQHTAGQHTVATNGIRTAYRVWGEEGSSPVVLLHALGEDAAGWDRVASEIAAAGHRVYGPDLRGHGGSEWPGVYSLELMRDDVAALLDALGLDQVDLVGHSMGGAVAYLFAQAQPRRVRRLVLEDVPPPLPRPRTVPERPEGPLAFDWAMVTAVRAQIDDPDPAWLDGLRRITAPALVVAGGPDSHIPQERTARMPEWIPDCRVVTIPAGHLVHAMAPGPFLDAVLAFLHG</sequence>
<comment type="caution">
    <text evidence="2">The sequence shown here is derived from an EMBL/GenBank/DDBJ whole genome shotgun (WGS) entry which is preliminary data.</text>
</comment>
<reference evidence="2" key="1">
    <citation type="submission" date="2021-02" db="EMBL/GenBank/DDBJ databases">
        <title>Draft genome sequence of Microbispora sp. RL4-1S isolated from rice leaves in Thailand.</title>
        <authorList>
            <person name="Muangham S."/>
            <person name="Duangmal K."/>
        </authorList>
    </citation>
    <scope>NUCLEOTIDE SEQUENCE</scope>
    <source>
        <strain evidence="2">RL4-1S</strain>
    </source>
</reference>
<dbReference type="InterPro" id="IPR050228">
    <property type="entry name" value="Carboxylesterase_BioH"/>
</dbReference>
<dbReference type="SUPFAM" id="SSF53474">
    <property type="entry name" value="alpha/beta-Hydrolases"/>
    <property type="match status" value="1"/>
</dbReference>